<accession>F6WDL8</accession>
<evidence type="ECO:0000313" key="3">
    <source>
        <dbReference type="Ensembl" id="ENSCINP00000012619.3"/>
    </source>
</evidence>
<dbReference type="PANTHER" id="PTHR13179:SF8">
    <property type="entry name" value="GATOR COMPLEX PROTEIN DEPDC5"/>
    <property type="match status" value="1"/>
</dbReference>
<evidence type="ECO:0000259" key="2">
    <source>
        <dbReference type="PROSITE" id="PS50186"/>
    </source>
</evidence>
<feature type="region of interest" description="Disordered" evidence="1">
    <location>
        <begin position="182"/>
        <end position="223"/>
    </location>
</feature>
<dbReference type="GO" id="GO:0035556">
    <property type="term" value="P:intracellular signal transduction"/>
    <property type="evidence" value="ECO:0007669"/>
    <property type="project" value="InterPro"/>
</dbReference>
<dbReference type="SUPFAM" id="SSF46785">
    <property type="entry name" value="Winged helix' DNA-binding domain"/>
    <property type="match status" value="1"/>
</dbReference>
<proteinExistence type="predicted"/>
<dbReference type="InParanoid" id="F6WDL8"/>
<dbReference type="InterPro" id="IPR036390">
    <property type="entry name" value="WH_DNA-bd_sf"/>
</dbReference>
<dbReference type="InterPro" id="IPR036388">
    <property type="entry name" value="WH-like_DNA-bd_sf"/>
</dbReference>
<sequence>MLSHGRQYHQLTLSKDKEKINVTIYKPRHPFTTVTVPYTYMLWPKTRDKFQTSQISFSHTKLPDFYWNHLDVYVCNPDENDFQLSSNVNYWQSNFILLPTPSKRLNILKQANKQNDGEWRYDVFDRCNCERSHDNTMDDGECAVMCDSFLRFLDHMNKIKRNHSQTSRKSWRNQCSSAVHIKSIQSSPTPTQIISSTQTTPTPPTRSSTPSSGQSTPLRQDEVTTPPVISGRLLQGVDAQPVPLHLKSGSDNGSSSSGNSPIQKLTVHSEPVDIVKGMKDKQNGLNFMADNVDLPMFTFISIEAVNWCIANVGGLMDLKDACLLLESMCKSKLLIHASQDSQYPFVYGYVFYCINEEFINNQTSDIDDPTSYQYGVVSYLLHNFHKRWFEVEISRKNLIKSSTSLLLSSSNSQKSAFYTKPTSYSSPRRKTFSPDKNNLVKIPLANQPGTNRCEWCHVKYKNRTKVGVDTFVFCFELQWLIATATCIYNMLQVWQRESTRCDLYLCPVPNDPFAFPSSEVTGPLRFPLFVPLNLQAMANSSLFQDYKGEEYRDFIISWMEGIVLR</sequence>
<reference evidence="3" key="2">
    <citation type="submission" date="2025-08" db="UniProtKB">
        <authorList>
            <consortium name="Ensembl"/>
        </authorList>
    </citation>
    <scope>IDENTIFICATION</scope>
</reference>
<feature type="compositionally biased region" description="Low complexity" evidence="1">
    <location>
        <begin position="183"/>
        <end position="217"/>
    </location>
</feature>
<dbReference type="Ensembl" id="ENSCINT00000012619.3">
    <property type="protein sequence ID" value="ENSCINP00000012619.3"/>
    <property type="gene ID" value="ENSCING00000006117.3"/>
</dbReference>
<evidence type="ECO:0000313" key="4">
    <source>
        <dbReference type="Proteomes" id="UP000008144"/>
    </source>
</evidence>
<dbReference type="InterPro" id="IPR045838">
    <property type="entry name" value="DEPDC5_CTD"/>
</dbReference>
<reference evidence="3" key="3">
    <citation type="submission" date="2025-09" db="UniProtKB">
        <authorList>
            <consortium name="Ensembl"/>
        </authorList>
    </citation>
    <scope>IDENTIFICATION</scope>
</reference>
<dbReference type="InterPro" id="IPR000591">
    <property type="entry name" value="DEP_dom"/>
</dbReference>
<feature type="region of interest" description="Disordered" evidence="1">
    <location>
        <begin position="242"/>
        <end position="263"/>
    </location>
</feature>
<dbReference type="AlphaFoldDB" id="F6WDL8"/>
<dbReference type="GeneTree" id="ENSGT00390000016559"/>
<reference evidence="4" key="1">
    <citation type="journal article" date="2002" name="Science">
        <title>The draft genome of Ciona intestinalis: insights into chordate and vertebrate origins.</title>
        <authorList>
            <person name="Dehal P."/>
            <person name="Satou Y."/>
            <person name="Campbell R.K."/>
            <person name="Chapman J."/>
            <person name="Degnan B."/>
            <person name="De Tomaso A."/>
            <person name="Davidson B."/>
            <person name="Di Gregorio A."/>
            <person name="Gelpke M."/>
            <person name="Goodstein D.M."/>
            <person name="Harafuji N."/>
            <person name="Hastings K.E."/>
            <person name="Ho I."/>
            <person name="Hotta K."/>
            <person name="Huang W."/>
            <person name="Kawashima T."/>
            <person name="Lemaire P."/>
            <person name="Martinez D."/>
            <person name="Meinertzhagen I.A."/>
            <person name="Necula S."/>
            <person name="Nonaka M."/>
            <person name="Putnam N."/>
            <person name="Rash S."/>
            <person name="Saiga H."/>
            <person name="Satake M."/>
            <person name="Terry A."/>
            <person name="Yamada L."/>
            <person name="Wang H.G."/>
            <person name="Awazu S."/>
            <person name="Azumi K."/>
            <person name="Boore J."/>
            <person name="Branno M."/>
            <person name="Chin-Bow S."/>
            <person name="DeSantis R."/>
            <person name="Doyle S."/>
            <person name="Francino P."/>
            <person name="Keys D.N."/>
            <person name="Haga S."/>
            <person name="Hayashi H."/>
            <person name="Hino K."/>
            <person name="Imai K.S."/>
            <person name="Inaba K."/>
            <person name="Kano S."/>
            <person name="Kobayashi K."/>
            <person name="Kobayashi M."/>
            <person name="Lee B.I."/>
            <person name="Makabe K.W."/>
            <person name="Manohar C."/>
            <person name="Matassi G."/>
            <person name="Medina M."/>
            <person name="Mochizuki Y."/>
            <person name="Mount S."/>
            <person name="Morishita T."/>
            <person name="Miura S."/>
            <person name="Nakayama A."/>
            <person name="Nishizaka S."/>
            <person name="Nomoto H."/>
            <person name="Ohta F."/>
            <person name="Oishi K."/>
            <person name="Rigoutsos I."/>
            <person name="Sano M."/>
            <person name="Sasaki A."/>
            <person name="Sasakura Y."/>
            <person name="Shoguchi E."/>
            <person name="Shin-i T."/>
            <person name="Spagnuolo A."/>
            <person name="Stainier D."/>
            <person name="Suzuki M.M."/>
            <person name="Tassy O."/>
            <person name="Takatori N."/>
            <person name="Tokuoka M."/>
            <person name="Yagi K."/>
            <person name="Yoshizaki F."/>
            <person name="Wada S."/>
            <person name="Zhang C."/>
            <person name="Hyatt P.D."/>
            <person name="Larimer F."/>
            <person name="Detter C."/>
            <person name="Doggett N."/>
            <person name="Glavina T."/>
            <person name="Hawkins T."/>
            <person name="Richardson P."/>
            <person name="Lucas S."/>
            <person name="Kohara Y."/>
            <person name="Levine M."/>
            <person name="Satoh N."/>
            <person name="Rokhsar D.S."/>
        </authorList>
    </citation>
    <scope>NUCLEOTIDE SEQUENCE [LARGE SCALE GENOMIC DNA]</scope>
</reference>
<dbReference type="Gene3D" id="1.10.10.10">
    <property type="entry name" value="Winged helix-like DNA-binding domain superfamily/Winged helix DNA-binding domain"/>
    <property type="match status" value="1"/>
</dbReference>
<dbReference type="GO" id="GO:0005096">
    <property type="term" value="F:GTPase activator activity"/>
    <property type="evidence" value="ECO:0007669"/>
    <property type="project" value="InterPro"/>
</dbReference>
<evidence type="ECO:0000256" key="1">
    <source>
        <dbReference type="SAM" id="MobiDB-lite"/>
    </source>
</evidence>
<dbReference type="HOGENOM" id="CLU_482276_0_0_1"/>
<name>F6WDL8_CIOIN</name>
<feature type="compositionally biased region" description="Low complexity" evidence="1">
    <location>
        <begin position="249"/>
        <end position="260"/>
    </location>
</feature>
<dbReference type="FunFam" id="1.10.10.10:FF:001088">
    <property type="entry name" value="DEP domain containing protein"/>
    <property type="match status" value="1"/>
</dbReference>
<dbReference type="STRING" id="7719.ENSCINP00000012619"/>
<dbReference type="PANTHER" id="PTHR13179">
    <property type="entry name" value="DEP DOMAIN CONTAINING PROTEIN 5"/>
    <property type="match status" value="1"/>
</dbReference>
<organism evidence="3 4">
    <name type="scientific">Ciona intestinalis</name>
    <name type="common">Transparent sea squirt</name>
    <name type="synonym">Ascidia intestinalis</name>
    <dbReference type="NCBI Taxonomy" id="7719"/>
    <lineage>
        <taxon>Eukaryota</taxon>
        <taxon>Metazoa</taxon>
        <taxon>Chordata</taxon>
        <taxon>Tunicata</taxon>
        <taxon>Ascidiacea</taxon>
        <taxon>Phlebobranchia</taxon>
        <taxon>Cionidae</taxon>
        <taxon>Ciona</taxon>
    </lineage>
</organism>
<dbReference type="InterPro" id="IPR027244">
    <property type="entry name" value="IML1"/>
</dbReference>
<keyword evidence="4" id="KW-1185">Reference proteome</keyword>
<protein>
    <recommendedName>
        <fullName evidence="2">DEP domain-containing protein</fullName>
    </recommendedName>
</protein>
<dbReference type="Pfam" id="PF19418">
    <property type="entry name" value="DEPDC5_CTD"/>
    <property type="match status" value="1"/>
</dbReference>
<dbReference type="PROSITE" id="PS50186">
    <property type="entry name" value="DEP"/>
    <property type="match status" value="1"/>
</dbReference>
<dbReference type="Proteomes" id="UP000008144">
    <property type="component" value="Unassembled WGS sequence"/>
</dbReference>
<feature type="domain" description="DEP" evidence="2">
    <location>
        <begin position="298"/>
        <end position="356"/>
    </location>
</feature>